<proteinExistence type="inferred from homology"/>
<dbReference type="KEGG" id="orb:IPMB12_04215"/>
<dbReference type="NCBIfam" id="TIGR02727">
    <property type="entry name" value="MTHFS_bact"/>
    <property type="match status" value="1"/>
</dbReference>
<dbReference type="PANTHER" id="PTHR23407:SF1">
    <property type="entry name" value="5-FORMYLTETRAHYDROFOLATE CYCLO-LIGASE"/>
    <property type="match status" value="1"/>
</dbReference>
<dbReference type="GO" id="GO:0046872">
    <property type="term" value="F:metal ion binding"/>
    <property type="evidence" value="ECO:0007669"/>
    <property type="project" value="UniProtKB-KW"/>
</dbReference>
<dbReference type="InterPro" id="IPR037171">
    <property type="entry name" value="NagB/RpiA_transferase-like"/>
</dbReference>
<evidence type="ECO:0000256" key="2">
    <source>
        <dbReference type="ARBA" id="ARBA00022741"/>
    </source>
</evidence>
<keyword evidence="6" id="KW-0436">Ligase</keyword>
<feature type="binding site" evidence="4">
    <location>
        <begin position="149"/>
        <end position="157"/>
    </location>
    <ligand>
        <name>ATP</name>
        <dbReference type="ChEBI" id="CHEBI:30616"/>
    </ligand>
</feature>
<dbReference type="RefSeq" id="WP_166915255.1">
    <property type="nucleotide sequence ID" value="NZ_CP050253.1"/>
</dbReference>
<dbReference type="GO" id="GO:0005524">
    <property type="term" value="F:ATP binding"/>
    <property type="evidence" value="ECO:0007669"/>
    <property type="project" value="UniProtKB-KW"/>
</dbReference>
<dbReference type="InterPro" id="IPR002698">
    <property type="entry name" value="FTHF_cligase"/>
</dbReference>
<dbReference type="PANTHER" id="PTHR23407">
    <property type="entry name" value="ATPASE INHIBITOR/5-FORMYLTETRAHYDROFOLATE CYCLO-LIGASE"/>
    <property type="match status" value="1"/>
</dbReference>
<accession>A0A6G9I9P7</accession>
<keyword evidence="5" id="KW-0460">Magnesium</keyword>
<evidence type="ECO:0000256" key="5">
    <source>
        <dbReference type="RuleBase" id="RU361279"/>
    </source>
</evidence>
<dbReference type="EC" id="6.3.3.2" evidence="5"/>
<dbReference type="Gene3D" id="3.40.50.10420">
    <property type="entry name" value="NagB/RpiA/CoA transferase-like"/>
    <property type="match status" value="1"/>
</dbReference>
<dbReference type="GO" id="GO:0009396">
    <property type="term" value="P:folic acid-containing compound biosynthetic process"/>
    <property type="evidence" value="ECO:0007669"/>
    <property type="project" value="TreeGrafter"/>
</dbReference>
<name>A0A6G9I9P7_9GAMM</name>
<evidence type="ECO:0000256" key="1">
    <source>
        <dbReference type="ARBA" id="ARBA00010638"/>
    </source>
</evidence>
<dbReference type="Proteomes" id="UP000501168">
    <property type="component" value="Chromosome"/>
</dbReference>
<feature type="binding site" evidence="4">
    <location>
        <position position="69"/>
    </location>
    <ligand>
        <name>substrate</name>
    </ligand>
</feature>
<comment type="catalytic activity">
    <reaction evidence="5">
        <text>(6S)-5-formyl-5,6,7,8-tetrahydrofolate + ATP = (6R)-5,10-methenyltetrahydrofolate + ADP + phosphate</text>
        <dbReference type="Rhea" id="RHEA:10488"/>
        <dbReference type="ChEBI" id="CHEBI:30616"/>
        <dbReference type="ChEBI" id="CHEBI:43474"/>
        <dbReference type="ChEBI" id="CHEBI:57455"/>
        <dbReference type="ChEBI" id="CHEBI:57457"/>
        <dbReference type="ChEBI" id="CHEBI:456216"/>
        <dbReference type="EC" id="6.3.3.2"/>
    </reaction>
</comment>
<gene>
    <name evidence="6" type="ORF">IPMB12_04215</name>
</gene>
<dbReference type="SUPFAM" id="SSF100950">
    <property type="entry name" value="NagB/RpiA/CoA transferase-like"/>
    <property type="match status" value="1"/>
</dbReference>
<keyword evidence="3 4" id="KW-0067">ATP-binding</keyword>
<comment type="similarity">
    <text evidence="1 5">Belongs to the 5-formyltetrahydrofolate cyclo-ligase family.</text>
</comment>
<evidence type="ECO:0000256" key="3">
    <source>
        <dbReference type="ARBA" id="ARBA00022840"/>
    </source>
</evidence>
<dbReference type="InParanoid" id="A0A6G9I9P7"/>
<dbReference type="InterPro" id="IPR024185">
    <property type="entry name" value="FTHF_cligase-like_sf"/>
</dbReference>
<dbReference type="FunCoup" id="A0A6G9I9P7">
    <property type="interactions" value="333"/>
</dbReference>
<evidence type="ECO:0000313" key="6">
    <source>
        <dbReference type="EMBL" id="QIQ20955.1"/>
    </source>
</evidence>
<dbReference type="PIRSF" id="PIRSF006806">
    <property type="entry name" value="FTHF_cligase"/>
    <property type="match status" value="1"/>
</dbReference>
<evidence type="ECO:0000256" key="4">
    <source>
        <dbReference type="PIRSR" id="PIRSR006806-1"/>
    </source>
</evidence>
<dbReference type="AlphaFoldDB" id="A0A6G9I9P7"/>
<keyword evidence="5" id="KW-0479">Metal-binding</keyword>
<comment type="cofactor">
    <cofactor evidence="5">
        <name>Mg(2+)</name>
        <dbReference type="ChEBI" id="CHEBI:18420"/>
    </cofactor>
</comment>
<reference evidence="6 7" key="1">
    <citation type="submission" date="2020-03" db="EMBL/GenBank/DDBJ databases">
        <title>Complete genome sequence of Orbus sp. IPMB12 (BCRC 80908).</title>
        <authorList>
            <person name="Lo W.-S."/>
            <person name="Chang T.-H."/>
            <person name="Kuo C.-H."/>
        </authorList>
    </citation>
    <scope>NUCLEOTIDE SEQUENCE [LARGE SCALE GENOMIC DNA]</scope>
    <source>
        <strain evidence="6 7">IPMB12</strain>
    </source>
</reference>
<organism evidence="6 7">
    <name type="scientific">Zophobihabitans entericus</name>
    <dbReference type="NCBI Taxonomy" id="1635327"/>
    <lineage>
        <taxon>Bacteria</taxon>
        <taxon>Pseudomonadati</taxon>
        <taxon>Pseudomonadota</taxon>
        <taxon>Gammaproteobacteria</taxon>
        <taxon>Orbales</taxon>
        <taxon>Orbaceae</taxon>
        <taxon>Zophobihabitans</taxon>
    </lineage>
</organism>
<dbReference type="GO" id="GO:0035999">
    <property type="term" value="P:tetrahydrofolate interconversion"/>
    <property type="evidence" value="ECO:0007669"/>
    <property type="project" value="TreeGrafter"/>
</dbReference>
<evidence type="ECO:0000313" key="7">
    <source>
        <dbReference type="Proteomes" id="UP000501168"/>
    </source>
</evidence>
<sequence length="198" mass="22699">MTEETSLPVVTHHINQQQKLIRSQIRAKRKMLTPEQQTLAAQKVTHKILAHPAIQKAQHIAIFQSFDAELNTRPIIEALWQQQKSVYLPVIHPFSKGYLLFLHYNPDTSMIRNTFGIEEPKIDVRQVIPFNQLDIVITPLVAFDHKGYRIGMGGGYYDRMLSLNPQITTIGIAHTCQQVEEIIPQPWDIPLSEIITDC</sequence>
<keyword evidence="7" id="KW-1185">Reference proteome</keyword>
<keyword evidence="2 4" id="KW-0547">Nucleotide-binding</keyword>
<dbReference type="GO" id="GO:0030272">
    <property type="term" value="F:5-formyltetrahydrofolate cyclo-ligase activity"/>
    <property type="evidence" value="ECO:0007669"/>
    <property type="project" value="UniProtKB-EC"/>
</dbReference>
<protein>
    <recommendedName>
        <fullName evidence="5">5-formyltetrahydrofolate cyclo-ligase</fullName>
        <ecNumber evidence="5">6.3.3.2</ecNumber>
    </recommendedName>
</protein>
<dbReference type="EMBL" id="CP050253">
    <property type="protein sequence ID" value="QIQ20955.1"/>
    <property type="molecule type" value="Genomic_DNA"/>
</dbReference>
<dbReference type="Pfam" id="PF01812">
    <property type="entry name" value="5-FTHF_cyc-lig"/>
    <property type="match status" value="1"/>
</dbReference>